<gene>
    <name evidence="4" type="ORF">SAMN04488117_103261</name>
</gene>
<evidence type="ECO:0000259" key="3">
    <source>
        <dbReference type="Pfam" id="PF01266"/>
    </source>
</evidence>
<dbReference type="GO" id="GO:0016491">
    <property type="term" value="F:oxidoreductase activity"/>
    <property type="evidence" value="ECO:0007669"/>
    <property type="project" value="UniProtKB-KW"/>
</dbReference>
<proteinExistence type="predicted"/>
<organism evidence="4 5">
    <name type="scientific">Celeribacter baekdonensis</name>
    <dbReference type="NCBI Taxonomy" id="875171"/>
    <lineage>
        <taxon>Bacteria</taxon>
        <taxon>Pseudomonadati</taxon>
        <taxon>Pseudomonadota</taxon>
        <taxon>Alphaproteobacteria</taxon>
        <taxon>Rhodobacterales</taxon>
        <taxon>Roseobacteraceae</taxon>
        <taxon>Celeribacter</taxon>
    </lineage>
</organism>
<accession>A0A1G7JZ13</accession>
<dbReference type="AlphaFoldDB" id="A0A1G7JZ13"/>
<evidence type="ECO:0000313" key="4">
    <source>
        <dbReference type="EMBL" id="SDF30084.1"/>
    </source>
</evidence>
<keyword evidence="1" id="KW-0560">Oxidoreductase</keyword>
<sequence length="442" mass="47728">MQSPVSFPPSLWADTAPKRPPTAPLTGPIETDTVIIGGGFSGLSAALHLAKAGRDVVVLEGQAVGWGASGRNNGQVIPTLTAAEPDMWVARFGETGRKFAELIGASAGMLFDKIRDEGIEAEAEQTGWFQPAHSPGRTKLSQKRVEAWTRFGLEVQYLDRAATTALMGTDHWYGGMLAPSGGHINPLALARGLAGAVERHGGTLYEQTRVESYAHTGSEWVVKTAQGTVNSTVKSTVKARALILATNAYTGILAPGLARRLARSIIPVHSWQMSTEPLSDNLRATLLPGRQAVSDTRGDLRFFRYDARNRLITGGAILGGGDVQARIARKVAANLADSFPQLAPPKMTHVWSGYLSMNWDRFPRVHKLGPNGWTWIGCNGRGVALGNALGREIARAVDGEDERGLALPVTEPHPLPFHAIGRRVAPLYLTWLQRKDRQEPKL</sequence>
<dbReference type="Pfam" id="PF01266">
    <property type="entry name" value="DAO"/>
    <property type="match status" value="1"/>
</dbReference>
<dbReference type="GO" id="GO:0005737">
    <property type="term" value="C:cytoplasm"/>
    <property type="evidence" value="ECO:0007669"/>
    <property type="project" value="TreeGrafter"/>
</dbReference>
<evidence type="ECO:0000256" key="2">
    <source>
        <dbReference type="SAM" id="MobiDB-lite"/>
    </source>
</evidence>
<dbReference type="PANTHER" id="PTHR13847:SF281">
    <property type="entry name" value="FAD DEPENDENT OXIDOREDUCTASE DOMAIN-CONTAINING PROTEIN"/>
    <property type="match status" value="1"/>
</dbReference>
<evidence type="ECO:0000256" key="1">
    <source>
        <dbReference type="ARBA" id="ARBA00023002"/>
    </source>
</evidence>
<reference evidence="4 5" key="1">
    <citation type="submission" date="2016-10" db="EMBL/GenBank/DDBJ databases">
        <authorList>
            <person name="de Groot N.N."/>
        </authorList>
    </citation>
    <scope>NUCLEOTIDE SEQUENCE [LARGE SCALE GENOMIC DNA]</scope>
    <source>
        <strain evidence="4 5">DSM 27375</strain>
    </source>
</reference>
<evidence type="ECO:0000313" key="5">
    <source>
        <dbReference type="Proteomes" id="UP000182284"/>
    </source>
</evidence>
<dbReference type="InterPro" id="IPR036188">
    <property type="entry name" value="FAD/NAD-bd_sf"/>
</dbReference>
<dbReference type="EMBL" id="FNBL01000003">
    <property type="protein sequence ID" value="SDF30084.1"/>
    <property type="molecule type" value="Genomic_DNA"/>
</dbReference>
<dbReference type="Gene3D" id="3.50.50.60">
    <property type="entry name" value="FAD/NAD(P)-binding domain"/>
    <property type="match status" value="1"/>
</dbReference>
<feature type="domain" description="FAD dependent oxidoreductase" evidence="3">
    <location>
        <begin position="32"/>
        <end position="395"/>
    </location>
</feature>
<name>A0A1G7JZ13_9RHOB</name>
<dbReference type="RefSeq" id="WP_074643133.1">
    <property type="nucleotide sequence ID" value="NZ_FNBL01000003.1"/>
</dbReference>
<dbReference type="SUPFAM" id="SSF51905">
    <property type="entry name" value="FAD/NAD(P)-binding domain"/>
    <property type="match status" value="1"/>
</dbReference>
<dbReference type="InterPro" id="IPR006076">
    <property type="entry name" value="FAD-dep_OxRdtase"/>
</dbReference>
<dbReference type="Gene3D" id="3.30.9.10">
    <property type="entry name" value="D-Amino Acid Oxidase, subunit A, domain 2"/>
    <property type="match status" value="1"/>
</dbReference>
<feature type="region of interest" description="Disordered" evidence="2">
    <location>
        <begin position="1"/>
        <end position="26"/>
    </location>
</feature>
<dbReference type="OrthoDB" id="9806601at2"/>
<dbReference type="Proteomes" id="UP000182284">
    <property type="component" value="Unassembled WGS sequence"/>
</dbReference>
<protein>
    <submittedName>
        <fullName evidence="4">Glycine/D-amino acid oxidase</fullName>
    </submittedName>
</protein>
<dbReference type="PANTHER" id="PTHR13847">
    <property type="entry name" value="SARCOSINE DEHYDROGENASE-RELATED"/>
    <property type="match status" value="1"/>
</dbReference>